<accession>A0A395V8J8</accession>
<dbReference type="AlphaFoldDB" id="A0A395V8J8"/>
<evidence type="ECO:0000313" key="4">
    <source>
        <dbReference type="EMBL" id="RGS41544.1"/>
    </source>
</evidence>
<dbReference type="Proteomes" id="UP000266172">
    <property type="component" value="Unassembled WGS sequence"/>
</dbReference>
<reference evidence="4 5" key="1">
    <citation type="submission" date="2018-08" db="EMBL/GenBank/DDBJ databases">
        <title>A genome reference for cultivated species of the human gut microbiota.</title>
        <authorList>
            <person name="Zou Y."/>
            <person name="Xue W."/>
            <person name="Luo G."/>
        </authorList>
    </citation>
    <scope>NUCLEOTIDE SEQUENCE [LARGE SCALE GENOMIC DNA]</scope>
    <source>
        <strain evidence="4 5">AF22-12AC</strain>
    </source>
</reference>
<dbReference type="Pfam" id="PF11611">
    <property type="entry name" value="DUF4352"/>
    <property type="match status" value="1"/>
</dbReference>
<evidence type="ECO:0000256" key="1">
    <source>
        <dbReference type="ARBA" id="ARBA00022729"/>
    </source>
</evidence>
<protein>
    <submittedName>
        <fullName evidence="4">DUF4352 domain-containing protein</fullName>
    </submittedName>
</protein>
<name>A0A395V8J8_9FIRM</name>
<dbReference type="Gene3D" id="2.60.40.1240">
    <property type="match status" value="1"/>
</dbReference>
<feature type="domain" description="DUF4352" evidence="3">
    <location>
        <begin position="150"/>
        <end position="231"/>
    </location>
</feature>
<dbReference type="EMBL" id="QRVL01000002">
    <property type="protein sequence ID" value="RGS41544.1"/>
    <property type="molecule type" value="Genomic_DNA"/>
</dbReference>
<comment type="caution">
    <text evidence="4">The sequence shown here is derived from an EMBL/GenBank/DDBJ whole genome shotgun (WGS) entry which is preliminary data.</text>
</comment>
<dbReference type="PROSITE" id="PS51257">
    <property type="entry name" value="PROKAR_LIPOPROTEIN"/>
    <property type="match status" value="1"/>
</dbReference>
<dbReference type="InterPro" id="IPR029051">
    <property type="entry name" value="DUF4352"/>
</dbReference>
<dbReference type="InterPro" id="IPR029050">
    <property type="entry name" value="Immunoprotect_excell_Ig-like"/>
</dbReference>
<evidence type="ECO:0000259" key="3">
    <source>
        <dbReference type="Pfam" id="PF11611"/>
    </source>
</evidence>
<proteinExistence type="predicted"/>
<evidence type="ECO:0000256" key="2">
    <source>
        <dbReference type="SAM" id="MobiDB-lite"/>
    </source>
</evidence>
<feature type="region of interest" description="Disordered" evidence="2">
    <location>
        <begin position="71"/>
        <end position="102"/>
    </location>
</feature>
<organism evidence="4 5">
    <name type="scientific">Roseburia hominis</name>
    <dbReference type="NCBI Taxonomy" id="301301"/>
    <lineage>
        <taxon>Bacteria</taxon>
        <taxon>Bacillati</taxon>
        <taxon>Bacillota</taxon>
        <taxon>Clostridia</taxon>
        <taxon>Lachnospirales</taxon>
        <taxon>Lachnospiraceae</taxon>
        <taxon>Roseburia</taxon>
    </lineage>
</organism>
<evidence type="ECO:0000313" key="5">
    <source>
        <dbReference type="Proteomes" id="UP000266172"/>
    </source>
</evidence>
<gene>
    <name evidence="4" type="ORF">DWX93_05355</name>
</gene>
<keyword evidence="1" id="KW-0732">Signal</keyword>
<sequence>MLVYTLREEWSPMRRTRIKMMAAVMAATMLLGGCGDALYDLTDDEENVIVNYAAHIVTKYNTYQREGLTYVSPEEPEETQEDVTVPQTPETQDASETGTAASAEAAAPAVSVAAAGSASLDQLFGADGIQMTYAGAQLAPGYMEGDYYEMTPDAGKQYLVLSIDVTNTGADGVGLDVLSVSPKFTVVLNQSVKSTAETTLLDTDFSTYQGTIPAGGSTRLVLVFQVPDDVASADSVELYVQMDQMIQIIL</sequence>